<reference evidence="9 10" key="1">
    <citation type="submission" date="2018-10" db="EMBL/GenBank/DDBJ databases">
        <title>Falsibacillus sp. genome draft.</title>
        <authorList>
            <person name="Shi S."/>
        </authorList>
    </citation>
    <scope>NUCLEOTIDE SEQUENCE [LARGE SCALE GENOMIC DNA]</scope>
    <source>
        <strain evidence="9 10">GY 10110</strain>
    </source>
</reference>
<comment type="caution">
    <text evidence="9">The sequence shown here is derived from an EMBL/GenBank/DDBJ whole genome shotgun (WGS) entry which is preliminary data.</text>
</comment>
<accession>A0A3L7JTA9</accession>
<gene>
    <name evidence="9" type="ORF">D9X91_15640</name>
</gene>
<keyword evidence="3 7" id="KW-0812">Transmembrane</keyword>
<feature type="transmembrane region" description="Helical" evidence="7">
    <location>
        <begin position="205"/>
        <end position="226"/>
    </location>
</feature>
<dbReference type="GO" id="GO:0006865">
    <property type="term" value="P:amino acid transport"/>
    <property type="evidence" value="ECO:0007669"/>
    <property type="project" value="UniProtKB-KW"/>
</dbReference>
<feature type="transmembrane region" description="Helical" evidence="7">
    <location>
        <begin position="391"/>
        <end position="409"/>
    </location>
</feature>
<keyword evidence="5 7" id="KW-1133">Transmembrane helix</keyword>
<evidence type="ECO:0000256" key="7">
    <source>
        <dbReference type="SAM" id="Phobius"/>
    </source>
</evidence>
<dbReference type="PANTHER" id="PTHR43495:SF5">
    <property type="entry name" value="GAMMA-AMINOBUTYRIC ACID PERMEASE"/>
    <property type="match status" value="1"/>
</dbReference>
<evidence type="ECO:0000256" key="4">
    <source>
        <dbReference type="ARBA" id="ARBA00022970"/>
    </source>
</evidence>
<keyword evidence="6 7" id="KW-0472">Membrane</keyword>
<evidence type="ECO:0000256" key="3">
    <source>
        <dbReference type="ARBA" id="ARBA00022692"/>
    </source>
</evidence>
<dbReference type="EMBL" id="RCVZ01000011">
    <property type="protein sequence ID" value="RLQ94107.1"/>
    <property type="molecule type" value="Genomic_DNA"/>
</dbReference>
<dbReference type="Proteomes" id="UP000276770">
    <property type="component" value="Unassembled WGS sequence"/>
</dbReference>
<dbReference type="InterPro" id="IPR004841">
    <property type="entry name" value="AA-permease/SLC12A_dom"/>
</dbReference>
<feature type="transmembrane region" description="Helical" evidence="7">
    <location>
        <begin position="415"/>
        <end position="434"/>
    </location>
</feature>
<dbReference type="PIRSF" id="PIRSF006060">
    <property type="entry name" value="AA_transporter"/>
    <property type="match status" value="1"/>
</dbReference>
<feature type="domain" description="Amino acid permease/ SLC12A" evidence="8">
    <location>
        <begin position="25"/>
        <end position="398"/>
    </location>
</feature>
<feature type="transmembrane region" description="Helical" evidence="7">
    <location>
        <begin position="50"/>
        <end position="70"/>
    </location>
</feature>
<protein>
    <submittedName>
        <fullName evidence="9">Amino acid permease</fullName>
    </submittedName>
</protein>
<dbReference type="RefSeq" id="WP_121681623.1">
    <property type="nucleotide sequence ID" value="NZ_RCVZ01000011.1"/>
</dbReference>
<feature type="transmembrane region" description="Helical" evidence="7">
    <location>
        <begin position="20"/>
        <end position="44"/>
    </location>
</feature>
<organism evidence="9 10">
    <name type="scientific">Falsibacillus albus</name>
    <dbReference type="NCBI Taxonomy" id="2478915"/>
    <lineage>
        <taxon>Bacteria</taxon>
        <taxon>Bacillati</taxon>
        <taxon>Bacillota</taxon>
        <taxon>Bacilli</taxon>
        <taxon>Bacillales</taxon>
        <taxon>Bacillaceae</taxon>
        <taxon>Falsibacillus</taxon>
    </lineage>
</organism>
<dbReference type="Gene3D" id="1.20.1740.10">
    <property type="entry name" value="Amino acid/polyamine transporter I"/>
    <property type="match status" value="1"/>
</dbReference>
<evidence type="ECO:0000256" key="1">
    <source>
        <dbReference type="ARBA" id="ARBA00004651"/>
    </source>
</evidence>
<feature type="transmembrane region" description="Helical" evidence="7">
    <location>
        <begin position="330"/>
        <end position="353"/>
    </location>
</feature>
<dbReference type="GO" id="GO:0055085">
    <property type="term" value="P:transmembrane transport"/>
    <property type="evidence" value="ECO:0007669"/>
    <property type="project" value="InterPro"/>
</dbReference>
<feature type="transmembrane region" description="Helical" evidence="7">
    <location>
        <begin position="281"/>
        <end position="309"/>
    </location>
</feature>
<dbReference type="GO" id="GO:0005886">
    <property type="term" value="C:plasma membrane"/>
    <property type="evidence" value="ECO:0007669"/>
    <property type="project" value="UniProtKB-SubCell"/>
</dbReference>
<feature type="transmembrane region" description="Helical" evidence="7">
    <location>
        <begin position="238"/>
        <end position="261"/>
    </location>
</feature>
<evidence type="ECO:0000313" key="10">
    <source>
        <dbReference type="Proteomes" id="UP000276770"/>
    </source>
</evidence>
<feature type="transmembrane region" description="Helical" evidence="7">
    <location>
        <begin position="359"/>
        <end position="379"/>
    </location>
</feature>
<keyword evidence="4" id="KW-0029">Amino-acid transport</keyword>
<feature type="transmembrane region" description="Helical" evidence="7">
    <location>
        <begin position="123"/>
        <end position="146"/>
    </location>
</feature>
<comment type="subcellular location">
    <subcellularLocation>
        <location evidence="1">Cell membrane</location>
        <topology evidence="1">Multi-pass membrane protein</topology>
    </subcellularLocation>
</comment>
<evidence type="ECO:0000256" key="2">
    <source>
        <dbReference type="ARBA" id="ARBA00022448"/>
    </source>
</evidence>
<evidence type="ECO:0000256" key="6">
    <source>
        <dbReference type="ARBA" id="ARBA00023136"/>
    </source>
</evidence>
<dbReference type="PANTHER" id="PTHR43495">
    <property type="entry name" value="GABA PERMEASE"/>
    <property type="match status" value="1"/>
</dbReference>
<evidence type="ECO:0000259" key="8">
    <source>
        <dbReference type="Pfam" id="PF00324"/>
    </source>
</evidence>
<feature type="transmembrane region" description="Helical" evidence="7">
    <location>
        <begin position="158"/>
        <end position="185"/>
    </location>
</feature>
<dbReference type="AlphaFoldDB" id="A0A3L7JTA9"/>
<proteinExistence type="predicted"/>
<sequence>MVKHRIHKQQQPSSSGSLTWWQLSLLGVGCTTGTGFFLGISIAIEESGYTVILTLVLAALGTYFVFDALAKLIAQQPLDGSYRTYASQAFGHWAGFMIGWIYWSSEIMIVGSTLTALGLFAQYWFPHISLWLLIAIFGVLGLIVAGAGGKIFEKAESVFALIKIAAIVMFILLAILTFSGAIDVARPHYHIHPLFKDGVMGGWKSFIYAFYAFAGIEVIGLMATNLQNPKEAPKSGKLMITLLSVLYFGSVFLALLLVPLTSFTTDESPFITALKHFDFPIIVNLFNGVLIIAGFSTMVASLYCVTLMLMNLSKDGDAPKLFRPRSVGKLSFPALGMTTACLAASIIMALVLPKHMYEYVTTAGSLLLLYTWLFIIFTARKLLKLKWKDQFKTLAAIGLIVIAVSGSTIEKTSRTGFWVSLLFIIIISLVTIMARRSWKAPPASK</sequence>
<dbReference type="OrthoDB" id="9780162at2"/>
<dbReference type="Pfam" id="PF00324">
    <property type="entry name" value="AA_permease"/>
    <property type="match status" value="1"/>
</dbReference>
<keyword evidence="10" id="KW-1185">Reference proteome</keyword>
<keyword evidence="2" id="KW-0813">Transport</keyword>
<name>A0A3L7JTA9_9BACI</name>
<dbReference type="PROSITE" id="PS51257">
    <property type="entry name" value="PROKAR_LIPOPROTEIN"/>
    <property type="match status" value="1"/>
</dbReference>
<evidence type="ECO:0000256" key="5">
    <source>
        <dbReference type="ARBA" id="ARBA00022989"/>
    </source>
</evidence>
<evidence type="ECO:0000313" key="9">
    <source>
        <dbReference type="EMBL" id="RLQ94107.1"/>
    </source>
</evidence>